<dbReference type="InterPro" id="IPR020061">
    <property type="entry name" value="Glu_tRNA_lig_a-bdl"/>
</dbReference>
<dbReference type="Gene3D" id="3.90.800.10">
    <property type="entry name" value="Glutamyl-tRNA Synthetase, Domain 3"/>
    <property type="match status" value="1"/>
</dbReference>
<dbReference type="PRINTS" id="PR00987">
    <property type="entry name" value="TRNASYNTHGLU"/>
</dbReference>
<keyword evidence="6 7" id="KW-0030">Aminoacyl-tRNA synthetase</keyword>
<dbReference type="PANTHER" id="PTHR43311:SF2">
    <property type="entry name" value="GLUTAMATE--TRNA LIGASE, MITOCHONDRIAL-RELATED"/>
    <property type="match status" value="1"/>
</dbReference>
<dbReference type="InterPro" id="IPR020058">
    <property type="entry name" value="Glu/Gln-tRNA-synth_Ib_cat-dom"/>
</dbReference>
<evidence type="ECO:0000256" key="2">
    <source>
        <dbReference type="ARBA" id="ARBA00022598"/>
    </source>
</evidence>
<dbReference type="GO" id="GO:0006424">
    <property type="term" value="P:glutamyl-tRNA aminoacylation"/>
    <property type="evidence" value="ECO:0007669"/>
    <property type="project" value="UniProtKB-UniRule"/>
</dbReference>
<dbReference type="GO" id="GO:0004818">
    <property type="term" value="F:glutamate-tRNA ligase activity"/>
    <property type="evidence" value="ECO:0007669"/>
    <property type="project" value="UniProtKB-UniRule"/>
</dbReference>
<accession>A0A1F7XDU3</accession>
<feature type="domain" description="Glutamyl/glutaminyl-tRNA synthetase class Ib catalytic" evidence="8">
    <location>
        <begin position="1"/>
        <end position="110"/>
    </location>
</feature>
<dbReference type="InterPro" id="IPR033910">
    <property type="entry name" value="GluRS_core"/>
</dbReference>
<dbReference type="HAMAP" id="MF_00022">
    <property type="entry name" value="Glu_tRNA_synth_type1"/>
    <property type="match status" value="1"/>
</dbReference>
<dbReference type="AlphaFoldDB" id="A0A1F7XDU3"/>
<feature type="domain" description="Glutamyl/glutaminyl-tRNA synthetase class Ib catalytic" evidence="8">
    <location>
        <begin position="113"/>
        <end position="280"/>
    </location>
</feature>
<evidence type="ECO:0000259" key="8">
    <source>
        <dbReference type="Pfam" id="PF00749"/>
    </source>
</evidence>
<dbReference type="NCBIfam" id="TIGR00464">
    <property type="entry name" value="gltX_bact"/>
    <property type="match status" value="1"/>
</dbReference>
<protein>
    <recommendedName>
        <fullName evidence="7">Glutamate--tRNA ligase</fullName>
        <ecNumber evidence="7">6.1.1.17</ecNumber>
    </recommendedName>
    <alternativeName>
        <fullName evidence="7">Glutamyl-tRNA synthetase</fullName>
        <shortName evidence="7">GluRS</shortName>
    </alternativeName>
</protein>
<evidence type="ECO:0000256" key="3">
    <source>
        <dbReference type="ARBA" id="ARBA00022741"/>
    </source>
</evidence>
<dbReference type="InterPro" id="IPR049940">
    <property type="entry name" value="GluQ/Sye"/>
</dbReference>
<dbReference type="InterPro" id="IPR008925">
    <property type="entry name" value="aa_tRNA-synth_I_cd-bd_sf"/>
</dbReference>
<keyword evidence="2 7" id="KW-0436">Ligase</keyword>
<dbReference type="Pfam" id="PF19269">
    <property type="entry name" value="Anticodon_2"/>
    <property type="match status" value="1"/>
</dbReference>
<dbReference type="Gene3D" id="3.40.50.620">
    <property type="entry name" value="HUPs"/>
    <property type="match status" value="2"/>
</dbReference>
<evidence type="ECO:0000256" key="7">
    <source>
        <dbReference type="HAMAP-Rule" id="MF_00022"/>
    </source>
</evidence>
<dbReference type="GO" id="GO:0005524">
    <property type="term" value="F:ATP binding"/>
    <property type="evidence" value="ECO:0007669"/>
    <property type="project" value="UniProtKB-UniRule"/>
</dbReference>
<dbReference type="Gene3D" id="1.10.1160.10">
    <property type="entry name" value="Glutamyl-trna Synthetase, Domain 2"/>
    <property type="match status" value="1"/>
</dbReference>
<evidence type="ECO:0000259" key="9">
    <source>
        <dbReference type="Pfam" id="PF19269"/>
    </source>
</evidence>
<evidence type="ECO:0000256" key="1">
    <source>
        <dbReference type="ARBA" id="ARBA00007894"/>
    </source>
</evidence>
<sequence>MVRVRIAPSPTGFAHVGTAYTALFNFAFARKNKGKFVLRLEDTDIKREVKGAEDAIYNGLTWLGLSWDEGPNPSASSGQAGEYGPYRQSERLEIYREKADELLHGGLAYEEAGAIRFRNPGKDISWKDLIRGNISFPGGEVTDFVLIKGDGYPTYNFAVVIDDILMKISHVIRGEEHISNTPRQLAIYNALKVDPPQFGHLPTLRNKDRKKLSKRRDPVDLRLFQEQGYLPEALVNFLCLLGWSHPDEKEIFSLDEFVKLFDIKRVRSAGPIFNIEKLDWINGEYIRQLSVDEFNDKLQITNDKWKEVNQETMRSIIPLVQDRIKKLSEFETLAGFFFEKKKADKSLFEKDYKKHLSGALEVLEKADPWLKTNIDLALLGLIEKNGYKKGDFFMNLRVAVTGSRNTPPINESIVILGKDETLGRLKEVLGIK</sequence>
<dbReference type="CDD" id="cd00808">
    <property type="entry name" value="GluRS_core"/>
    <property type="match status" value="1"/>
</dbReference>
<proteinExistence type="inferred from homology"/>
<comment type="function">
    <text evidence="7">Catalyzes the attachment of glutamate to tRNA(Glu) in a two-step reaction: glutamate is first activated by ATP to form Glu-AMP and then transferred to the acceptor end of tRNA(Glu).</text>
</comment>
<comment type="caution">
    <text evidence="7">Lacks conserved residue(s) required for the propagation of feature annotation.</text>
</comment>
<evidence type="ECO:0000313" key="10">
    <source>
        <dbReference type="EMBL" id="OGM12578.1"/>
    </source>
</evidence>
<reference evidence="10 11" key="1">
    <citation type="journal article" date="2016" name="Nat. Commun.">
        <title>Thousands of microbial genomes shed light on interconnected biogeochemical processes in an aquifer system.</title>
        <authorList>
            <person name="Anantharaman K."/>
            <person name="Brown C.T."/>
            <person name="Hug L.A."/>
            <person name="Sharon I."/>
            <person name="Castelle C.J."/>
            <person name="Probst A.J."/>
            <person name="Thomas B.C."/>
            <person name="Singh A."/>
            <person name="Wilkins M.J."/>
            <person name="Karaoz U."/>
            <person name="Brodie E.L."/>
            <person name="Williams K.H."/>
            <person name="Hubbard S.S."/>
            <person name="Banfield J.F."/>
        </authorList>
    </citation>
    <scope>NUCLEOTIDE SEQUENCE [LARGE SCALE GENOMIC DNA]</scope>
</reference>
<organism evidence="10 11">
    <name type="scientific">Candidatus Woesebacteria bacterium RBG_16_39_8b</name>
    <dbReference type="NCBI Taxonomy" id="1802482"/>
    <lineage>
        <taxon>Bacteria</taxon>
        <taxon>Candidatus Woeseibacteriota</taxon>
    </lineage>
</organism>
<gene>
    <name evidence="7" type="primary">gltX</name>
    <name evidence="10" type="ORF">A2V80_03575</name>
</gene>
<keyword evidence="7" id="KW-0963">Cytoplasm</keyword>
<feature type="binding site" evidence="7">
    <location>
        <position position="214"/>
    </location>
    <ligand>
        <name>ATP</name>
        <dbReference type="ChEBI" id="CHEBI:30616"/>
    </ligand>
</feature>
<keyword evidence="4 7" id="KW-0067">ATP-binding</keyword>
<dbReference type="Pfam" id="PF00749">
    <property type="entry name" value="tRNA-synt_1c"/>
    <property type="match status" value="2"/>
</dbReference>
<keyword evidence="5 7" id="KW-0648">Protein biosynthesis</keyword>
<comment type="catalytic activity">
    <reaction evidence="7">
        <text>tRNA(Glu) + L-glutamate + ATP = L-glutamyl-tRNA(Glu) + AMP + diphosphate</text>
        <dbReference type="Rhea" id="RHEA:23540"/>
        <dbReference type="Rhea" id="RHEA-COMP:9663"/>
        <dbReference type="Rhea" id="RHEA-COMP:9680"/>
        <dbReference type="ChEBI" id="CHEBI:29985"/>
        <dbReference type="ChEBI" id="CHEBI:30616"/>
        <dbReference type="ChEBI" id="CHEBI:33019"/>
        <dbReference type="ChEBI" id="CHEBI:78442"/>
        <dbReference type="ChEBI" id="CHEBI:78520"/>
        <dbReference type="ChEBI" id="CHEBI:456215"/>
        <dbReference type="EC" id="6.1.1.17"/>
    </reaction>
</comment>
<dbReference type="Gene3D" id="1.10.10.350">
    <property type="match status" value="1"/>
</dbReference>
<dbReference type="EMBL" id="MGFU01000031">
    <property type="protein sequence ID" value="OGM12578.1"/>
    <property type="molecule type" value="Genomic_DNA"/>
</dbReference>
<dbReference type="InterPro" id="IPR004527">
    <property type="entry name" value="Glu-tRNA-ligase_bac/mito"/>
</dbReference>
<dbReference type="EC" id="6.1.1.17" evidence="7"/>
<dbReference type="Proteomes" id="UP000179013">
    <property type="component" value="Unassembled WGS sequence"/>
</dbReference>
<keyword evidence="3 7" id="KW-0547">Nucleotide-binding</keyword>
<dbReference type="GO" id="GO:0005829">
    <property type="term" value="C:cytosol"/>
    <property type="evidence" value="ECO:0007669"/>
    <property type="project" value="TreeGrafter"/>
</dbReference>
<evidence type="ECO:0000256" key="5">
    <source>
        <dbReference type="ARBA" id="ARBA00022917"/>
    </source>
</evidence>
<evidence type="ECO:0000256" key="4">
    <source>
        <dbReference type="ARBA" id="ARBA00022840"/>
    </source>
</evidence>
<feature type="domain" description="Aminoacyl-tRNA synthetase class I anticodon-binding" evidence="9">
    <location>
        <begin position="306"/>
        <end position="428"/>
    </location>
</feature>
<dbReference type="SUPFAM" id="SSF52374">
    <property type="entry name" value="Nucleotidylyl transferase"/>
    <property type="match status" value="1"/>
</dbReference>
<name>A0A1F7XDU3_9BACT</name>
<evidence type="ECO:0000256" key="6">
    <source>
        <dbReference type="ARBA" id="ARBA00023146"/>
    </source>
</evidence>
<dbReference type="GO" id="GO:0008270">
    <property type="term" value="F:zinc ion binding"/>
    <property type="evidence" value="ECO:0007669"/>
    <property type="project" value="InterPro"/>
</dbReference>
<comment type="similarity">
    <text evidence="1 7">Belongs to the class-I aminoacyl-tRNA synthetase family. Glutamate--tRNA ligase type 1 subfamily.</text>
</comment>
<dbReference type="InterPro" id="IPR014729">
    <property type="entry name" value="Rossmann-like_a/b/a_fold"/>
</dbReference>
<comment type="caution">
    <text evidence="10">The sequence shown here is derived from an EMBL/GenBank/DDBJ whole genome shotgun (WGS) entry which is preliminary data.</text>
</comment>
<comment type="subunit">
    <text evidence="7">Monomer.</text>
</comment>
<feature type="short sequence motif" description="'KMSKS' region" evidence="7">
    <location>
        <begin position="211"/>
        <end position="215"/>
    </location>
</feature>
<dbReference type="PANTHER" id="PTHR43311">
    <property type="entry name" value="GLUTAMATE--TRNA LIGASE"/>
    <property type="match status" value="1"/>
</dbReference>
<comment type="subcellular location">
    <subcellularLocation>
        <location evidence="7">Cytoplasm</location>
    </subcellularLocation>
</comment>
<dbReference type="InterPro" id="IPR000924">
    <property type="entry name" value="Glu/Gln-tRNA-synth"/>
</dbReference>
<dbReference type="InterPro" id="IPR045462">
    <property type="entry name" value="aa-tRNA-synth_I_cd-bd"/>
</dbReference>
<feature type="short sequence motif" description="'HIGH' region" evidence="7">
    <location>
        <begin position="8"/>
        <end position="18"/>
    </location>
</feature>
<dbReference type="GO" id="GO:0000049">
    <property type="term" value="F:tRNA binding"/>
    <property type="evidence" value="ECO:0007669"/>
    <property type="project" value="InterPro"/>
</dbReference>
<dbReference type="InterPro" id="IPR020751">
    <property type="entry name" value="aa-tRNA-synth_I_codon-bd_sub2"/>
</dbReference>
<evidence type="ECO:0000313" key="11">
    <source>
        <dbReference type="Proteomes" id="UP000179013"/>
    </source>
</evidence>
<dbReference type="SUPFAM" id="SSF48163">
    <property type="entry name" value="An anticodon-binding domain of class I aminoacyl-tRNA synthetases"/>
    <property type="match status" value="1"/>
</dbReference>